<evidence type="ECO:0000259" key="1">
    <source>
        <dbReference type="Pfam" id="PF12773"/>
    </source>
</evidence>
<dbReference type="InterPro" id="IPR025874">
    <property type="entry name" value="DZR"/>
</dbReference>
<dbReference type="OrthoDB" id="4377018at2"/>
<accession>A0A1U7M3W6</accession>
<name>A0A1U7M3W6_TISCR</name>
<reference evidence="2 3" key="1">
    <citation type="submission" date="2016-02" db="EMBL/GenBank/DDBJ databases">
        <title>Genome sequence of Tissierella creatinophila DSM 6911.</title>
        <authorList>
            <person name="Poehlein A."/>
            <person name="Daniel R."/>
        </authorList>
    </citation>
    <scope>NUCLEOTIDE SEQUENCE [LARGE SCALE GENOMIC DNA]</scope>
    <source>
        <strain evidence="2 3">DSM 6911</strain>
    </source>
</reference>
<evidence type="ECO:0000313" key="2">
    <source>
        <dbReference type="EMBL" id="OLS01975.1"/>
    </source>
</evidence>
<comment type="caution">
    <text evidence="2">The sequence shown here is derived from an EMBL/GenBank/DDBJ whole genome shotgun (WGS) entry which is preliminary data.</text>
</comment>
<dbReference type="RefSeq" id="WP_075727831.1">
    <property type="nucleotide sequence ID" value="NZ_LTDM01000053.1"/>
</dbReference>
<dbReference type="EMBL" id="LTDM01000053">
    <property type="protein sequence ID" value="OLS01975.1"/>
    <property type="molecule type" value="Genomic_DNA"/>
</dbReference>
<evidence type="ECO:0000313" key="3">
    <source>
        <dbReference type="Proteomes" id="UP000186112"/>
    </source>
</evidence>
<gene>
    <name evidence="2" type="ORF">TICRE_21170</name>
</gene>
<sequence length="91" mass="10615">MSLIQYSIFAVIIYLIIKQDDQSYIANVKEKCRNCGMKIDTNSLNCPYCQEEIKKRCDRCGSLIDIDWRYCPFCEDNEQTAEIFKITGGKK</sequence>
<feature type="domain" description="DZANK-type" evidence="1">
    <location>
        <begin position="32"/>
        <end position="74"/>
    </location>
</feature>
<proteinExistence type="predicted"/>
<protein>
    <submittedName>
        <fullName evidence="2">Double zinc ribbon</fullName>
    </submittedName>
</protein>
<dbReference type="Proteomes" id="UP000186112">
    <property type="component" value="Unassembled WGS sequence"/>
</dbReference>
<dbReference type="Pfam" id="PF12773">
    <property type="entry name" value="DZR"/>
    <property type="match status" value="1"/>
</dbReference>
<dbReference type="AlphaFoldDB" id="A0A1U7M3W6"/>
<organism evidence="2 3">
    <name type="scientific">Tissierella creatinophila DSM 6911</name>
    <dbReference type="NCBI Taxonomy" id="1123403"/>
    <lineage>
        <taxon>Bacteria</taxon>
        <taxon>Bacillati</taxon>
        <taxon>Bacillota</taxon>
        <taxon>Tissierellia</taxon>
        <taxon>Tissierellales</taxon>
        <taxon>Tissierellaceae</taxon>
        <taxon>Tissierella</taxon>
    </lineage>
</organism>
<keyword evidence="3" id="KW-1185">Reference proteome</keyword>